<dbReference type="Pfam" id="PF03144">
    <property type="entry name" value="GTP_EFTU_D2"/>
    <property type="match status" value="1"/>
</dbReference>
<comment type="caution">
    <text evidence="9">Lacks conserved residue(s) required for the propagation of feature annotation.</text>
</comment>
<dbReference type="InterPro" id="IPR005517">
    <property type="entry name" value="Transl_elong_EFG/EF2_IV"/>
</dbReference>
<comment type="similarity">
    <text evidence="9">Belongs to the GTP-binding elongation factor family. EF-G/EF-2 subfamily.</text>
</comment>
<dbReference type="GO" id="GO:0003746">
    <property type="term" value="F:translation elongation factor activity"/>
    <property type="evidence" value="ECO:0007669"/>
    <property type="project" value="UniProtKB-UniRule"/>
</dbReference>
<evidence type="ECO:0000313" key="12">
    <source>
        <dbReference type="EMBL" id="KAJ3259614.1"/>
    </source>
</evidence>
<dbReference type="InterPro" id="IPR009022">
    <property type="entry name" value="EFG_III"/>
</dbReference>
<evidence type="ECO:0000256" key="1">
    <source>
        <dbReference type="ARBA" id="ARBA00005870"/>
    </source>
</evidence>
<dbReference type="InterPro" id="IPR000640">
    <property type="entry name" value="EFG_V-like"/>
</dbReference>
<dbReference type="InterPro" id="IPR005225">
    <property type="entry name" value="Small_GTP-bd"/>
</dbReference>
<evidence type="ECO:0000256" key="6">
    <source>
        <dbReference type="ARBA" id="ARBA00023128"/>
    </source>
</evidence>
<keyword evidence="5 9" id="KW-0648">Protein biosynthesis</keyword>
<dbReference type="PROSITE" id="PS51722">
    <property type="entry name" value="G_TR_2"/>
    <property type="match status" value="1"/>
</dbReference>
<keyword evidence="6 9" id="KW-0496">Mitochondrion</keyword>
<dbReference type="SUPFAM" id="SSF54980">
    <property type="entry name" value="EF-G C-terminal domain-like"/>
    <property type="match status" value="2"/>
</dbReference>
<comment type="similarity">
    <text evidence="1">Belongs to the TRAFAC class translation factor GTPase superfamily. Classic translation factor GTPase family. EF-G/EF-2 subfamily.</text>
</comment>
<dbReference type="InterPro" id="IPR035647">
    <property type="entry name" value="EFG_III/V"/>
</dbReference>
<dbReference type="SMART" id="SM00838">
    <property type="entry name" value="EFG_C"/>
    <property type="match status" value="1"/>
</dbReference>
<name>A0AAD5Y4X2_9FUNG</name>
<comment type="caution">
    <text evidence="12">The sequence shown here is derived from an EMBL/GenBank/DDBJ whole genome shotgun (WGS) entry which is preliminary data.</text>
</comment>
<dbReference type="Pfam" id="PF13202">
    <property type="entry name" value="EF-hand_5"/>
    <property type="match status" value="2"/>
</dbReference>
<dbReference type="PRINTS" id="PR00315">
    <property type="entry name" value="ELONGATNFCT"/>
</dbReference>
<dbReference type="InterPro" id="IPR047872">
    <property type="entry name" value="EFG_IV"/>
</dbReference>
<dbReference type="NCBIfam" id="TIGR00484">
    <property type="entry name" value="EF-G"/>
    <property type="match status" value="1"/>
</dbReference>
<comment type="pathway">
    <text evidence="9">Protein biosynthesis; polypeptide chain elongation.</text>
</comment>
<keyword evidence="4" id="KW-0106">Calcium</keyword>
<comment type="function">
    <text evidence="8">Catalyzes the GTP-dependent ribosomal translocation step during translation elongation. During this step, the ribosome changes from the pre-translocational (PRE) to the post-translocational (POST) state as the newly formed A-site-bound peptidyl-tRNA and P-site-bound deacylated tRNA move to the P and E sites, respectively. Catalyzes the coordinated movement of the two tRNA molecules, the mRNA and conformational changes in the ribosome.</text>
</comment>
<dbReference type="FunFam" id="2.40.30.10:FF:000022">
    <property type="entry name" value="Elongation factor G, mitochondrial"/>
    <property type="match status" value="1"/>
</dbReference>
<dbReference type="InterPro" id="IPR002048">
    <property type="entry name" value="EF_hand_dom"/>
</dbReference>
<dbReference type="InterPro" id="IPR011992">
    <property type="entry name" value="EF-hand-dom_pair"/>
</dbReference>
<evidence type="ECO:0000259" key="10">
    <source>
        <dbReference type="PROSITE" id="PS50222"/>
    </source>
</evidence>
<dbReference type="FunFam" id="3.30.230.10:FF:000003">
    <property type="entry name" value="Elongation factor G"/>
    <property type="match status" value="1"/>
</dbReference>
<dbReference type="FunFam" id="1.10.238.10:FF:000001">
    <property type="entry name" value="Calmodulin 1"/>
    <property type="match status" value="1"/>
</dbReference>
<dbReference type="Gene3D" id="3.40.50.300">
    <property type="entry name" value="P-loop containing nucleotide triphosphate hydrolases"/>
    <property type="match status" value="1"/>
</dbReference>
<dbReference type="FunFam" id="3.40.50.300:FF:000514">
    <property type="entry name" value="Ribosome-releasing factor 2, mitochondrial"/>
    <property type="match status" value="1"/>
</dbReference>
<keyword evidence="2 9" id="KW-0547">Nucleotide-binding</keyword>
<dbReference type="Pfam" id="PF14492">
    <property type="entry name" value="EFG_III"/>
    <property type="match status" value="1"/>
</dbReference>
<dbReference type="GO" id="GO:0003924">
    <property type="term" value="F:GTPase activity"/>
    <property type="evidence" value="ECO:0007669"/>
    <property type="project" value="UniProtKB-UniRule"/>
</dbReference>
<gene>
    <name evidence="9 12" type="primary">MEF1</name>
    <name evidence="12" type="ORF">HK103_002168</name>
</gene>
<dbReference type="SMART" id="SM00054">
    <property type="entry name" value="EFh"/>
    <property type="match status" value="4"/>
</dbReference>
<evidence type="ECO:0000256" key="7">
    <source>
        <dbReference type="ARBA" id="ARBA00023134"/>
    </source>
</evidence>
<dbReference type="CDD" id="cd01886">
    <property type="entry name" value="EF-G"/>
    <property type="match status" value="1"/>
</dbReference>
<dbReference type="FunFam" id="3.30.70.870:FF:000001">
    <property type="entry name" value="Elongation factor G"/>
    <property type="match status" value="1"/>
</dbReference>
<dbReference type="SMART" id="SM00889">
    <property type="entry name" value="EFG_IV"/>
    <property type="match status" value="1"/>
</dbReference>
<dbReference type="Pfam" id="PF00679">
    <property type="entry name" value="EFG_C"/>
    <property type="match status" value="1"/>
</dbReference>
<dbReference type="SUPFAM" id="SSF54211">
    <property type="entry name" value="Ribosomal protein S5 domain 2-like"/>
    <property type="match status" value="1"/>
</dbReference>
<dbReference type="InterPro" id="IPR000795">
    <property type="entry name" value="T_Tr_GTP-bd_dom"/>
</dbReference>
<dbReference type="InterPro" id="IPR014721">
    <property type="entry name" value="Ribsml_uS5_D2-typ_fold_subgr"/>
</dbReference>
<comment type="subcellular location">
    <subcellularLocation>
        <location evidence="9">Mitochondrion</location>
    </subcellularLocation>
</comment>
<dbReference type="Pfam" id="PF13499">
    <property type="entry name" value="EF-hand_7"/>
    <property type="match status" value="1"/>
</dbReference>
<dbReference type="SUPFAM" id="SSF50447">
    <property type="entry name" value="Translation proteins"/>
    <property type="match status" value="1"/>
</dbReference>
<evidence type="ECO:0000256" key="3">
    <source>
        <dbReference type="ARBA" id="ARBA00022768"/>
    </source>
</evidence>
<accession>A0AAD5Y4X2</accession>
<keyword evidence="3 9" id="KW-0251">Elongation factor</keyword>
<protein>
    <recommendedName>
        <fullName evidence="9">Elongation factor G, mitochondrial</fullName>
        <shortName evidence="9">EF-Gmt</shortName>
    </recommendedName>
    <alternativeName>
        <fullName evidence="9">Elongation factor G 1, mitochondrial</fullName>
        <shortName evidence="9">mEF-G 1</shortName>
    </alternativeName>
    <alternativeName>
        <fullName evidence="9">Elongation factor G1</fullName>
    </alternativeName>
</protein>
<dbReference type="InterPro" id="IPR009000">
    <property type="entry name" value="Transl_B-barrel_sf"/>
</dbReference>
<dbReference type="CDD" id="cd04091">
    <property type="entry name" value="mtEFG1_II_like"/>
    <property type="match status" value="1"/>
</dbReference>
<proteinExistence type="inferred from homology"/>
<dbReference type="CDD" id="cd01434">
    <property type="entry name" value="EFG_mtEFG1_IV"/>
    <property type="match status" value="1"/>
</dbReference>
<dbReference type="InterPro" id="IPR031157">
    <property type="entry name" value="G_TR_CS"/>
</dbReference>
<dbReference type="SUPFAM" id="SSF52540">
    <property type="entry name" value="P-loop containing nucleoside triphosphate hydrolases"/>
    <property type="match status" value="1"/>
</dbReference>
<feature type="domain" description="EF-hand" evidence="10">
    <location>
        <begin position="796"/>
        <end position="831"/>
    </location>
</feature>
<evidence type="ECO:0000256" key="8">
    <source>
        <dbReference type="ARBA" id="ARBA00024731"/>
    </source>
</evidence>
<dbReference type="Gene3D" id="3.30.230.10">
    <property type="match status" value="1"/>
</dbReference>
<dbReference type="Gene3D" id="3.30.70.870">
    <property type="entry name" value="Elongation Factor G (Translational Gtpase), domain 3"/>
    <property type="match status" value="1"/>
</dbReference>
<dbReference type="Gene3D" id="1.10.238.10">
    <property type="entry name" value="EF-hand"/>
    <property type="match status" value="1"/>
</dbReference>
<dbReference type="InterPro" id="IPR004161">
    <property type="entry name" value="EFTu-like_2"/>
</dbReference>
<dbReference type="GO" id="GO:0005525">
    <property type="term" value="F:GTP binding"/>
    <property type="evidence" value="ECO:0007669"/>
    <property type="project" value="UniProtKB-UniRule"/>
</dbReference>
<dbReference type="AlphaFoldDB" id="A0AAD5Y4X2"/>
<dbReference type="InterPro" id="IPR020568">
    <property type="entry name" value="Ribosomal_Su5_D2-typ_SF"/>
</dbReference>
<feature type="binding site" evidence="9">
    <location>
        <begin position="153"/>
        <end position="156"/>
    </location>
    <ligand>
        <name>GTP</name>
        <dbReference type="ChEBI" id="CHEBI:37565"/>
    </ligand>
</feature>
<reference evidence="12" key="1">
    <citation type="submission" date="2020-05" db="EMBL/GenBank/DDBJ databases">
        <title>Phylogenomic resolution of chytrid fungi.</title>
        <authorList>
            <person name="Stajich J.E."/>
            <person name="Amses K."/>
            <person name="Simmons R."/>
            <person name="Seto K."/>
            <person name="Myers J."/>
            <person name="Bonds A."/>
            <person name="Quandt C.A."/>
            <person name="Barry K."/>
            <person name="Liu P."/>
            <person name="Grigoriev I."/>
            <person name="Longcore J.E."/>
            <person name="James T.Y."/>
        </authorList>
    </citation>
    <scope>NUCLEOTIDE SEQUENCE</scope>
    <source>
        <strain evidence="12">PLAUS21</strain>
    </source>
</reference>
<dbReference type="Pfam" id="PF03764">
    <property type="entry name" value="EFG_IV"/>
    <property type="match status" value="1"/>
</dbReference>
<keyword evidence="7 9" id="KW-0342">GTP-binding</keyword>
<dbReference type="CDD" id="cd16262">
    <property type="entry name" value="EFG_III"/>
    <property type="match status" value="1"/>
</dbReference>
<evidence type="ECO:0000259" key="11">
    <source>
        <dbReference type="PROSITE" id="PS51722"/>
    </source>
</evidence>
<comment type="function">
    <text evidence="9">Mitochondrial GTPase that catalyzes the GTP-dependent ribosomal translocation step during translation elongation. During this step, the ribosome changes from the pre-translocational (PRE) to the post-translocational (POST) state as the newly formed A-site-bound peptidyl-tRNA and P-site-bound deacylated tRNA move to the P and E sites, respectively. Catalyzes the coordinated movement of the two tRNA molecules, the mRNA and conformational changes in the ribosome.</text>
</comment>
<dbReference type="GO" id="GO:0005759">
    <property type="term" value="C:mitochondrial matrix"/>
    <property type="evidence" value="ECO:0007669"/>
    <property type="project" value="UniProtKB-ARBA"/>
</dbReference>
<dbReference type="InterPro" id="IPR004540">
    <property type="entry name" value="Transl_elong_EFG/EF2"/>
</dbReference>
<dbReference type="Gene3D" id="3.30.70.240">
    <property type="match status" value="1"/>
</dbReference>
<dbReference type="SUPFAM" id="SSF47473">
    <property type="entry name" value="EF-hand"/>
    <property type="match status" value="1"/>
</dbReference>
<keyword evidence="13" id="KW-1185">Reference proteome</keyword>
<dbReference type="PROSITE" id="PS00301">
    <property type="entry name" value="G_TR_1"/>
    <property type="match status" value="1"/>
</dbReference>
<dbReference type="Proteomes" id="UP001210925">
    <property type="component" value="Unassembled WGS sequence"/>
</dbReference>
<sequence>MKTVLQRISRQLKFVNIRRLMSTEPVPYDAKDLLTERILYYTGRIDDIHEVRGKDNVGAKMDSMELEREKGITIQSAATYCKWGDTGKYMLMIAINIIDTPGHVDFTIEVERALRVLDGAVLVLCAVGGVQSQTMTVDRQMKRYGVPRICFINKMDRTGANPWKVIDQLRTKLFLNAAAVQVPIGAENELQGVVDIIRMKAYYNEGEKGETIVTKEVPKELEEFVQEKRSELIEHLANVDEQIEEIYLNEEIPTAEQLVDAVRRSTIALKFVPVFMGSAYHNKSVQPMLDGVNDYLPAPHHVNNYALDTQNNEQETRLTCKSSDPFVALAFKLEESRFGQLTYLRIYQGTLNKGDWIVNVRTNKRVKVPRLVRMHSADMEDVDTVGSGEICALFGVECASGDTFSAGSLQYTMTSMFVPDPVISLALTPKSKDTTNFSKALNRFQREDPTFRVHVDEESKQSIISGMGELHLEIYVERMKREYKVECTTGKPQVAFREAITKRVPFDFTHKKQSGGAGQYGKIQGFFEPIPEEERKEGVTFEFVNETVGMNIPHNYIPAIEKGFKEAIEKGMLIGHKVEHLRAILVDGASHAVDSSEIAFKLAAIGAFRDSKLRINKDYLKANPIILEPIMEVTMTAPAEFQGPVIALLNKRKGTIVDSEVENDYLNVQAEVPLNNMFGTSTDLRSITQRLYKRFVKMDTDQSGTLEKSEFLSLPQIASNPLAQRLLAVFDLDGSGDVDFKEFLIGISAFSAKGNKLDKLKFAFQVYDIDRDGYVSNGELFLVLKMMVGNNLKDTQLQQIVDKTILEADLDGDGKVSFEEFTRMVEGTDIARQMVVEDEKI</sequence>
<dbReference type="Gene3D" id="2.40.30.10">
    <property type="entry name" value="Translation factors"/>
    <property type="match status" value="1"/>
</dbReference>
<dbReference type="PROSITE" id="PS50222">
    <property type="entry name" value="EF_HAND_2"/>
    <property type="match status" value="3"/>
</dbReference>
<dbReference type="Pfam" id="PF00009">
    <property type="entry name" value="GTP_EFTU"/>
    <property type="match status" value="1"/>
</dbReference>
<feature type="binding site" evidence="9">
    <location>
        <begin position="99"/>
        <end position="103"/>
    </location>
    <ligand>
        <name>GTP</name>
        <dbReference type="ChEBI" id="CHEBI:37565"/>
    </ligand>
</feature>
<dbReference type="PANTHER" id="PTHR43636">
    <property type="entry name" value="ELONGATION FACTOR G, MITOCHONDRIAL"/>
    <property type="match status" value="1"/>
</dbReference>
<dbReference type="InterPro" id="IPR018247">
    <property type="entry name" value="EF_Hand_1_Ca_BS"/>
</dbReference>
<evidence type="ECO:0000313" key="13">
    <source>
        <dbReference type="Proteomes" id="UP001210925"/>
    </source>
</evidence>
<dbReference type="InterPro" id="IPR041095">
    <property type="entry name" value="EFG_II"/>
</dbReference>
<dbReference type="PROSITE" id="PS00018">
    <property type="entry name" value="EF_HAND_1"/>
    <property type="match status" value="3"/>
</dbReference>
<dbReference type="GO" id="GO:0005509">
    <property type="term" value="F:calcium ion binding"/>
    <property type="evidence" value="ECO:0007669"/>
    <property type="project" value="InterPro"/>
</dbReference>
<feature type="domain" description="EF-hand" evidence="10">
    <location>
        <begin position="718"/>
        <end position="753"/>
    </location>
</feature>
<feature type="domain" description="EF-hand" evidence="10">
    <location>
        <begin position="755"/>
        <end position="790"/>
    </location>
</feature>
<dbReference type="FunFam" id="3.30.70.240:FF:000001">
    <property type="entry name" value="Elongation factor G"/>
    <property type="match status" value="1"/>
</dbReference>
<evidence type="ECO:0000256" key="4">
    <source>
        <dbReference type="ARBA" id="ARBA00022837"/>
    </source>
</evidence>
<dbReference type="HAMAP" id="MF_00054_B">
    <property type="entry name" value="EF_G_EF_2_B"/>
    <property type="match status" value="1"/>
</dbReference>
<evidence type="ECO:0000256" key="2">
    <source>
        <dbReference type="ARBA" id="ARBA00022741"/>
    </source>
</evidence>
<organism evidence="12 13">
    <name type="scientific">Boothiomyces macroporosus</name>
    <dbReference type="NCBI Taxonomy" id="261099"/>
    <lineage>
        <taxon>Eukaryota</taxon>
        <taxon>Fungi</taxon>
        <taxon>Fungi incertae sedis</taxon>
        <taxon>Chytridiomycota</taxon>
        <taxon>Chytridiomycota incertae sedis</taxon>
        <taxon>Chytridiomycetes</taxon>
        <taxon>Rhizophydiales</taxon>
        <taxon>Terramycetaceae</taxon>
        <taxon>Boothiomyces</taxon>
    </lineage>
</organism>
<dbReference type="InterPro" id="IPR027417">
    <property type="entry name" value="P-loop_NTPase"/>
</dbReference>
<dbReference type="NCBIfam" id="TIGR00231">
    <property type="entry name" value="small_GTP"/>
    <property type="match status" value="1"/>
</dbReference>
<dbReference type="GO" id="GO:0070125">
    <property type="term" value="P:mitochondrial translational elongation"/>
    <property type="evidence" value="ECO:0007669"/>
    <property type="project" value="UniProtKB-UniRule"/>
</dbReference>
<evidence type="ECO:0000256" key="5">
    <source>
        <dbReference type="ARBA" id="ARBA00022917"/>
    </source>
</evidence>
<dbReference type="CDD" id="cd00051">
    <property type="entry name" value="EFh"/>
    <property type="match status" value="1"/>
</dbReference>
<evidence type="ECO:0000256" key="9">
    <source>
        <dbReference type="HAMAP-Rule" id="MF_03061"/>
    </source>
</evidence>
<feature type="domain" description="Tr-type G" evidence="11">
    <location>
        <begin position="16"/>
        <end position="300"/>
    </location>
</feature>
<dbReference type="EMBL" id="JADGKB010000017">
    <property type="protein sequence ID" value="KAJ3259614.1"/>
    <property type="molecule type" value="Genomic_DNA"/>
</dbReference>
<dbReference type="PANTHER" id="PTHR43636:SF2">
    <property type="entry name" value="ELONGATION FACTOR G, MITOCHONDRIAL"/>
    <property type="match status" value="1"/>
</dbReference>